<protein>
    <submittedName>
        <fullName evidence="1">Uncharacterized protein</fullName>
    </submittedName>
</protein>
<name>L0AYT8_THEEQ</name>
<dbReference type="EMBL" id="CP001669">
    <property type="protein sequence ID" value="AFZ80388.1"/>
    <property type="molecule type" value="Genomic_DNA"/>
</dbReference>
<evidence type="ECO:0000313" key="2">
    <source>
        <dbReference type="Proteomes" id="UP000031512"/>
    </source>
</evidence>
<keyword evidence="2" id="KW-1185">Reference proteome</keyword>
<dbReference type="VEuPathDB" id="PiroplasmaDB:BEWA_032410"/>
<dbReference type="GeneID" id="15803337"/>
<dbReference type="KEGG" id="beq:BEWA_032410"/>
<proteinExistence type="predicted"/>
<dbReference type="RefSeq" id="XP_004830054.1">
    <property type="nucleotide sequence ID" value="XM_004829997.1"/>
</dbReference>
<organism evidence="1 2">
    <name type="scientific">Theileria equi strain WA</name>
    <dbReference type="NCBI Taxonomy" id="1537102"/>
    <lineage>
        <taxon>Eukaryota</taxon>
        <taxon>Sar</taxon>
        <taxon>Alveolata</taxon>
        <taxon>Apicomplexa</taxon>
        <taxon>Aconoidasida</taxon>
        <taxon>Piroplasmida</taxon>
        <taxon>Theileriidae</taxon>
        <taxon>Theileria</taxon>
    </lineage>
</organism>
<gene>
    <name evidence="1" type="ORF">BEWA_032410</name>
</gene>
<evidence type="ECO:0000313" key="1">
    <source>
        <dbReference type="EMBL" id="AFZ80388.1"/>
    </source>
</evidence>
<sequence length="287" mass="31668">MSVATFRDKNDQVGLPPVKGVSTIYVYFNSKNSRGIPLLITYQQDFGEKSWFRRNTKSGNTWSEVCQYERPTDPSDDSDNKIKGLLQHLGYYPSIIPDLSNLGNYSDESTDIGVTVRASFIEDGYSKFEHSLRGGLFELKGVIHGTGNTPLTGISSNYPIESVSAYYYGGADPQDMSKLLLVEFVIKNNQTTYKYYHKQNKEDLTWSEYSVPGQGTTQLRGTPLKEELDKLKKVQSPDHSPSIGQQILGFINSTPVKIGGGSLATGVGGSALGYGGYKLFISLIARL</sequence>
<accession>L0AYT8</accession>
<dbReference type="AlphaFoldDB" id="L0AYT8"/>
<dbReference type="Proteomes" id="UP000031512">
    <property type="component" value="Chromosome 1"/>
</dbReference>
<reference evidence="1 2" key="1">
    <citation type="journal article" date="2012" name="BMC Genomics">
        <title>Comparative genomic analysis and phylogenetic position of Theileria equi.</title>
        <authorList>
            <person name="Kappmeyer L.S."/>
            <person name="Thiagarajan M."/>
            <person name="Herndon D.R."/>
            <person name="Ramsay J.D."/>
            <person name="Caler E."/>
            <person name="Djikeng A."/>
            <person name="Gillespie J.J."/>
            <person name="Lau A.O."/>
            <person name="Roalson E.H."/>
            <person name="Silva J.C."/>
            <person name="Silva M.G."/>
            <person name="Suarez C.E."/>
            <person name="Ueti M.W."/>
            <person name="Nene V.M."/>
            <person name="Mealey R.H."/>
            <person name="Knowles D.P."/>
            <person name="Brayton K.A."/>
        </authorList>
    </citation>
    <scope>NUCLEOTIDE SEQUENCE [LARGE SCALE GENOMIC DNA]</scope>
    <source>
        <strain evidence="1 2">WA</strain>
    </source>
</reference>